<evidence type="ECO:0000313" key="2">
    <source>
        <dbReference type="EMBL" id="CAE0310240.1"/>
    </source>
</evidence>
<dbReference type="Gene3D" id="3.30.1370.110">
    <property type="match status" value="1"/>
</dbReference>
<gene>
    <name evidence="2" type="ORF">FEHR0123_LOCUS5156</name>
</gene>
<sequence length="124" mass="14043">MEIHELQRKIEQNRSKTSEFVFNSRNTEKSVNVMIDLHGLTKVEALRVTRTRLQMTQDGLTAGSINPNAGDNKNHFFKIVAGAGNHSGVRGAVLKPAVEKMLIENNYEHYANMQHGVFLVRLRK</sequence>
<dbReference type="GO" id="GO:0005634">
    <property type="term" value="C:nucleus"/>
    <property type="evidence" value="ECO:0007669"/>
    <property type="project" value="TreeGrafter"/>
</dbReference>
<dbReference type="InterPro" id="IPR002625">
    <property type="entry name" value="Smr_dom"/>
</dbReference>
<reference evidence="2" key="1">
    <citation type="submission" date="2021-01" db="EMBL/GenBank/DDBJ databases">
        <authorList>
            <person name="Corre E."/>
            <person name="Pelletier E."/>
            <person name="Niang G."/>
            <person name="Scheremetjew M."/>
            <person name="Finn R."/>
            <person name="Kale V."/>
            <person name="Holt S."/>
            <person name="Cochrane G."/>
            <person name="Meng A."/>
            <person name="Brown T."/>
            <person name="Cohen L."/>
        </authorList>
    </citation>
    <scope>NUCLEOTIDE SEQUENCE</scope>
    <source>
        <strain evidence="2">Fehren 1</strain>
    </source>
</reference>
<feature type="domain" description="Smr" evidence="1">
    <location>
        <begin position="35"/>
        <end position="123"/>
    </location>
</feature>
<dbReference type="EMBL" id="HBIE01016628">
    <property type="protein sequence ID" value="CAE0310240.1"/>
    <property type="molecule type" value="Transcribed_RNA"/>
</dbReference>
<dbReference type="AlphaFoldDB" id="A0A7S3MLJ6"/>
<organism evidence="2">
    <name type="scientific">Favella ehrenbergii</name>
    <dbReference type="NCBI Taxonomy" id="182087"/>
    <lineage>
        <taxon>Eukaryota</taxon>
        <taxon>Sar</taxon>
        <taxon>Alveolata</taxon>
        <taxon>Ciliophora</taxon>
        <taxon>Intramacronucleata</taxon>
        <taxon>Spirotrichea</taxon>
        <taxon>Choreotrichia</taxon>
        <taxon>Tintinnida</taxon>
        <taxon>Xystonellidae</taxon>
        <taxon>Favella</taxon>
    </lineage>
</organism>
<dbReference type="SUPFAM" id="SSF160443">
    <property type="entry name" value="SMR domain-like"/>
    <property type="match status" value="1"/>
</dbReference>
<protein>
    <recommendedName>
        <fullName evidence="1">Smr domain-containing protein</fullName>
    </recommendedName>
</protein>
<dbReference type="GO" id="GO:0004519">
    <property type="term" value="F:endonuclease activity"/>
    <property type="evidence" value="ECO:0007669"/>
    <property type="project" value="TreeGrafter"/>
</dbReference>
<dbReference type="PANTHER" id="PTHR46535">
    <property type="entry name" value="NEDD4-BINDING PROTEIN 2"/>
    <property type="match status" value="1"/>
</dbReference>
<proteinExistence type="predicted"/>
<dbReference type="PROSITE" id="PS50828">
    <property type="entry name" value="SMR"/>
    <property type="match status" value="1"/>
</dbReference>
<evidence type="ECO:0000259" key="1">
    <source>
        <dbReference type="PROSITE" id="PS50828"/>
    </source>
</evidence>
<dbReference type="PANTHER" id="PTHR46535:SF1">
    <property type="entry name" value="NEDD4-BINDING PROTEIN 2"/>
    <property type="match status" value="1"/>
</dbReference>
<dbReference type="InterPro" id="IPR052772">
    <property type="entry name" value="Endo/PolyKinase_Domain-Protein"/>
</dbReference>
<name>A0A7S3MLJ6_9SPIT</name>
<dbReference type="SMART" id="SM00463">
    <property type="entry name" value="SMR"/>
    <property type="match status" value="1"/>
</dbReference>
<accession>A0A7S3MLJ6</accession>
<dbReference type="InterPro" id="IPR036063">
    <property type="entry name" value="Smr_dom_sf"/>
</dbReference>